<organism evidence="1">
    <name type="scientific">viral metagenome</name>
    <dbReference type="NCBI Taxonomy" id="1070528"/>
    <lineage>
        <taxon>unclassified sequences</taxon>
        <taxon>metagenomes</taxon>
        <taxon>organismal metagenomes</taxon>
    </lineage>
</organism>
<name>A0A6C0F5S2_9ZZZZ</name>
<protein>
    <submittedName>
        <fullName evidence="1">Uncharacterized protein</fullName>
    </submittedName>
</protein>
<dbReference type="EMBL" id="MN738790">
    <property type="protein sequence ID" value="QHT37116.1"/>
    <property type="molecule type" value="Genomic_DNA"/>
</dbReference>
<sequence>MTSENKNIKNIQISNDYQPNIQSISDEDKITKKIIKSIYERFMNETNSNHMHNSFESLSNYRYVPNKYILPAGRYVRYIDTSNHQDMPLKLGGFVLNDNKYSIVFKSAGGCGRIVRLNKRHCVLFIYITDAEHIRSNLQN</sequence>
<reference evidence="1" key="1">
    <citation type="journal article" date="2020" name="Nature">
        <title>Giant virus diversity and host interactions through global metagenomics.</title>
        <authorList>
            <person name="Schulz F."/>
            <person name="Roux S."/>
            <person name="Paez-Espino D."/>
            <person name="Jungbluth S."/>
            <person name="Walsh D.A."/>
            <person name="Denef V.J."/>
            <person name="McMahon K.D."/>
            <person name="Konstantinidis K.T."/>
            <person name="Eloe-Fadrosh E.A."/>
            <person name="Kyrpides N.C."/>
            <person name="Woyke T."/>
        </authorList>
    </citation>
    <scope>NUCLEOTIDE SEQUENCE</scope>
    <source>
        <strain evidence="1">GVMAG-S-ERX555967-131</strain>
    </source>
</reference>
<proteinExistence type="predicted"/>
<accession>A0A6C0F5S2</accession>
<dbReference type="AlphaFoldDB" id="A0A6C0F5S2"/>
<evidence type="ECO:0000313" key="1">
    <source>
        <dbReference type="EMBL" id="QHT37116.1"/>
    </source>
</evidence>